<comment type="caution">
    <text evidence="3">The sequence shown here is derived from an EMBL/GenBank/DDBJ whole genome shotgun (WGS) entry which is preliminary data.</text>
</comment>
<proteinExistence type="predicted"/>
<name>A0A2A2EL73_9BIFI</name>
<feature type="transmembrane region" description="Helical" evidence="2">
    <location>
        <begin position="119"/>
        <end position="139"/>
    </location>
</feature>
<evidence type="ECO:0000256" key="1">
    <source>
        <dbReference type="SAM" id="MobiDB-lite"/>
    </source>
</evidence>
<evidence type="ECO:0000313" key="4">
    <source>
        <dbReference type="Proteomes" id="UP000217986"/>
    </source>
</evidence>
<dbReference type="AlphaFoldDB" id="A0A2A2EL73"/>
<keyword evidence="2" id="KW-1133">Transmembrane helix</keyword>
<evidence type="ECO:0000313" key="3">
    <source>
        <dbReference type="EMBL" id="PAU69688.1"/>
    </source>
</evidence>
<keyword evidence="2" id="KW-0812">Transmembrane</keyword>
<accession>A0A2A2EL73</accession>
<sequence length="375" mass="39118">MARKQTADQHTGVPMSERRYEPTDPEAPTSDDTAAFPATLAPTEAMPQAMPQTMPTTRIDIEERISESPAAVALPPRPAEPAPVSFPPAEPPSADNGDAGGDGADGGANPGKPRRRWPIVTAIVVAVALIAGVCGAIVYSNKHAEALLRCRTAVSDFSDARKKLVDTTKNLSSTQQWVLDALGVNGMIDAVADAAGVAEQTVSTEGCAANATITQLNLVADTVSNTTDSLNKSVAEITKQQEKQRDLLGSGDWKKKAMEWLGGSGSDESGDATTDGADSGKTTDDADDDTSAAKKGFKDSLEHAKGLLASVKQQYGDSAAGKRISDGLQSAIDAAEKLDLSPITNSKIYKAAKVTLDEAISTVSNWIDSQAAKAR</sequence>
<organism evidence="3 4">
    <name type="scientific">Bifidobacterium italicum</name>
    <dbReference type="NCBI Taxonomy" id="1960968"/>
    <lineage>
        <taxon>Bacteria</taxon>
        <taxon>Bacillati</taxon>
        <taxon>Actinomycetota</taxon>
        <taxon>Actinomycetes</taxon>
        <taxon>Bifidobacteriales</taxon>
        <taxon>Bifidobacteriaceae</taxon>
        <taxon>Bifidobacterium</taxon>
    </lineage>
</organism>
<feature type="compositionally biased region" description="Gly residues" evidence="1">
    <location>
        <begin position="98"/>
        <end position="109"/>
    </location>
</feature>
<keyword evidence="4" id="KW-1185">Reference proteome</keyword>
<keyword evidence="2" id="KW-0472">Membrane</keyword>
<reference evidence="3 4" key="1">
    <citation type="journal article" date="2017" name="ISME J.">
        <title>Unveiling bifidobacterial biogeography across the mammalian branch of the tree of life.</title>
        <authorList>
            <person name="Milani C."/>
            <person name="Mangifesta M."/>
            <person name="Mancabelli L."/>
            <person name="Lugli G.A."/>
            <person name="James K."/>
            <person name="Duranti S."/>
            <person name="Turroni F."/>
            <person name="Ferrario C."/>
            <person name="Ossiprandi M.C."/>
            <person name="van Sinderen D."/>
            <person name="Ventura M."/>
        </authorList>
    </citation>
    <scope>NUCLEOTIDE SEQUENCE [LARGE SCALE GENOMIC DNA]</scope>
    <source>
        <strain evidence="3 4">70</strain>
    </source>
</reference>
<evidence type="ECO:0000256" key="2">
    <source>
        <dbReference type="SAM" id="Phobius"/>
    </source>
</evidence>
<feature type="region of interest" description="Disordered" evidence="1">
    <location>
        <begin position="258"/>
        <end position="292"/>
    </location>
</feature>
<dbReference type="Proteomes" id="UP000217986">
    <property type="component" value="Unassembled WGS sequence"/>
</dbReference>
<feature type="region of interest" description="Disordered" evidence="1">
    <location>
        <begin position="1"/>
        <end position="114"/>
    </location>
</feature>
<dbReference type="EMBL" id="MVOG01000007">
    <property type="protein sequence ID" value="PAU69688.1"/>
    <property type="molecule type" value="Genomic_DNA"/>
</dbReference>
<gene>
    <name evidence="3" type="ORF">B1400_0567</name>
</gene>
<feature type="compositionally biased region" description="Pro residues" evidence="1">
    <location>
        <begin position="75"/>
        <end position="91"/>
    </location>
</feature>
<feature type="compositionally biased region" description="Low complexity" evidence="1">
    <location>
        <begin position="271"/>
        <end position="280"/>
    </location>
</feature>
<protein>
    <submittedName>
        <fullName evidence="3">M-like protein Szp3</fullName>
    </submittedName>
</protein>